<accession>A0A4R7KPP2</accession>
<evidence type="ECO:0000313" key="2">
    <source>
        <dbReference type="EMBL" id="TDT56518.1"/>
    </source>
</evidence>
<evidence type="ECO:0000313" key="3">
    <source>
        <dbReference type="Proteomes" id="UP000295325"/>
    </source>
</evidence>
<proteinExistence type="predicted"/>
<keyword evidence="1" id="KW-1133">Transmembrane helix</keyword>
<sequence>MRRYEKIITTILTAFKIILFTGTVVFAVLFYLSGKAERNYQNAKASMNKGDWSSALSFIEKIPHYKDSTELYSYIYPNKLYYDKYSTAEEAINNYSRIIFYIETEKDNLKKRTDAKYVDDLLELEKVLKFKITALNAKAQDEAVKNIIKDSIILIKQGNFDKAIEKLQGISDSGIYGPEKKQLLSFIELQNAINTKDEKLINGIIGKLNPNYKGDLAEDIKSVVQNFVDMEKWNEIYAKANGIAVTSSDDVQVQPQPQNSNITAGMKKEEVIGALGNPISENVISNKYGNFVDMVYNNDVHIYLENNIVIGVKG</sequence>
<reference evidence="2 3" key="1">
    <citation type="submission" date="2019-03" db="EMBL/GenBank/DDBJ databases">
        <title>Genomic Encyclopedia of Type Strains, Phase IV (KMG-IV): sequencing the most valuable type-strain genomes for metagenomic binning, comparative biology and taxonomic classification.</title>
        <authorList>
            <person name="Goeker M."/>
        </authorList>
    </citation>
    <scope>NUCLEOTIDE SEQUENCE [LARGE SCALE GENOMIC DNA]</scope>
    <source>
        <strain evidence="2 3">DSM 24455</strain>
    </source>
</reference>
<keyword evidence="3" id="KW-1185">Reference proteome</keyword>
<protein>
    <submittedName>
        <fullName evidence="2">Uncharacterized protein</fullName>
    </submittedName>
</protein>
<keyword evidence="1" id="KW-0472">Membrane</keyword>
<feature type="transmembrane region" description="Helical" evidence="1">
    <location>
        <begin position="7"/>
        <end position="32"/>
    </location>
</feature>
<keyword evidence="1" id="KW-0812">Transmembrane</keyword>
<dbReference type="OrthoDB" id="1951711at2"/>
<comment type="caution">
    <text evidence="2">The sequence shown here is derived from an EMBL/GenBank/DDBJ whole genome shotgun (WGS) entry which is preliminary data.</text>
</comment>
<organism evidence="2 3">
    <name type="scientific">Fonticella tunisiensis</name>
    <dbReference type="NCBI Taxonomy" id="1096341"/>
    <lineage>
        <taxon>Bacteria</taxon>
        <taxon>Bacillati</taxon>
        <taxon>Bacillota</taxon>
        <taxon>Clostridia</taxon>
        <taxon>Eubacteriales</taxon>
        <taxon>Clostridiaceae</taxon>
        <taxon>Fonticella</taxon>
    </lineage>
</organism>
<dbReference type="RefSeq" id="WP_133628407.1">
    <property type="nucleotide sequence ID" value="NZ_SOAZ01000013.1"/>
</dbReference>
<evidence type="ECO:0000256" key="1">
    <source>
        <dbReference type="SAM" id="Phobius"/>
    </source>
</evidence>
<dbReference type="Proteomes" id="UP000295325">
    <property type="component" value="Unassembled WGS sequence"/>
</dbReference>
<dbReference type="EMBL" id="SOAZ01000013">
    <property type="protein sequence ID" value="TDT56518.1"/>
    <property type="molecule type" value="Genomic_DNA"/>
</dbReference>
<gene>
    <name evidence="2" type="ORF">EDD71_11362</name>
</gene>
<name>A0A4R7KPP2_9CLOT</name>
<dbReference type="AlphaFoldDB" id="A0A4R7KPP2"/>